<comment type="subcellular location">
    <subcellularLocation>
        <location evidence="1">Membrane</location>
        <topology evidence="1">Multi-pass membrane protein</topology>
    </subcellularLocation>
</comment>
<reference evidence="10 11" key="1">
    <citation type="submission" date="2021-04" db="EMBL/GenBank/DDBJ databases">
        <authorList>
            <person name="Bliznina A."/>
        </authorList>
    </citation>
    <scope>NUCLEOTIDE SEQUENCE [LARGE SCALE GENOMIC DNA]</scope>
</reference>
<protein>
    <submittedName>
        <fullName evidence="10">Oidioi.mRNA.OKI2018_I69.chr1.g714.t1.cds</fullName>
    </submittedName>
</protein>
<evidence type="ECO:0000256" key="6">
    <source>
        <dbReference type="ARBA" id="ARBA00023170"/>
    </source>
</evidence>
<keyword evidence="6" id="KW-0675">Receptor</keyword>
<feature type="domain" description="G-protein coupled receptors family 1 profile" evidence="9">
    <location>
        <begin position="1"/>
        <end position="75"/>
    </location>
</feature>
<evidence type="ECO:0000256" key="7">
    <source>
        <dbReference type="ARBA" id="ARBA00023224"/>
    </source>
</evidence>
<evidence type="ECO:0000256" key="3">
    <source>
        <dbReference type="ARBA" id="ARBA00022989"/>
    </source>
</evidence>
<keyword evidence="3 8" id="KW-1133">Transmembrane helix</keyword>
<dbReference type="PROSITE" id="PS50262">
    <property type="entry name" value="G_PROTEIN_RECEP_F1_2"/>
    <property type="match status" value="1"/>
</dbReference>
<dbReference type="PANTHER" id="PTHR45695">
    <property type="entry name" value="LEUCOKININ RECEPTOR-RELATED"/>
    <property type="match status" value="1"/>
</dbReference>
<dbReference type="EMBL" id="OU015566">
    <property type="protein sequence ID" value="CAG5103314.1"/>
    <property type="molecule type" value="Genomic_DNA"/>
</dbReference>
<evidence type="ECO:0000256" key="5">
    <source>
        <dbReference type="ARBA" id="ARBA00023136"/>
    </source>
</evidence>
<keyword evidence="4" id="KW-0297">G-protein coupled receptor</keyword>
<dbReference type="PRINTS" id="PR00237">
    <property type="entry name" value="GPCRRHODOPSN"/>
</dbReference>
<evidence type="ECO:0000256" key="8">
    <source>
        <dbReference type="SAM" id="Phobius"/>
    </source>
</evidence>
<keyword evidence="5 8" id="KW-0472">Membrane</keyword>
<evidence type="ECO:0000256" key="4">
    <source>
        <dbReference type="ARBA" id="ARBA00023040"/>
    </source>
</evidence>
<name>A0ABN7SMF0_OIKDI</name>
<evidence type="ECO:0000256" key="2">
    <source>
        <dbReference type="ARBA" id="ARBA00022692"/>
    </source>
</evidence>
<dbReference type="SUPFAM" id="SSF81321">
    <property type="entry name" value="Family A G protein-coupled receptor-like"/>
    <property type="match status" value="1"/>
</dbReference>
<evidence type="ECO:0000313" key="10">
    <source>
        <dbReference type="EMBL" id="CAG5103314.1"/>
    </source>
</evidence>
<feature type="transmembrane region" description="Helical" evidence="8">
    <location>
        <begin position="21"/>
        <end position="42"/>
    </location>
</feature>
<keyword evidence="2 8" id="KW-0812">Transmembrane</keyword>
<dbReference type="InterPro" id="IPR017452">
    <property type="entry name" value="GPCR_Rhodpsn_7TM"/>
</dbReference>
<evidence type="ECO:0000259" key="9">
    <source>
        <dbReference type="PROSITE" id="PS50262"/>
    </source>
</evidence>
<evidence type="ECO:0000313" key="11">
    <source>
        <dbReference type="Proteomes" id="UP001158576"/>
    </source>
</evidence>
<proteinExistence type="predicted"/>
<keyword evidence="7" id="KW-0807">Transducer</keyword>
<keyword evidence="11" id="KW-1185">Reference proteome</keyword>
<gene>
    <name evidence="10" type="ORF">OKIOD_LOCUS9479</name>
</gene>
<dbReference type="Proteomes" id="UP001158576">
    <property type="component" value="Chromosome 1"/>
</dbReference>
<sequence length="126" mass="14965">MQNNNRQKRMSEFNSNLNLMVFLMVVAVVVCWLPFHVLNLSWAYGLRVRTGLCEFLQSAARFLTWFHPLVNCLLYSFMGKKFRKELRHTIYRVRTMRKRGIENDSQFLSLKSSFNSRRPSASRLVL</sequence>
<dbReference type="InterPro" id="IPR000276">
    <property type="entry name" value="GPCR_Rhodpsn"/>
</dbReference>
<dbReference type="Gene3D" id="1.20.1070.10">
    <property type="entry name" value="Rhodopsin 7-helix transmembrane proteins"/>
    <property type="match status" value="1"/>
</dbReference>
<dbReference type="PANTHER" id="PTHR45695:SF9">
    <property type="entry name" value="LEUCOKININ RECEPTOR"/>
    <property type="match status" value="1"/>
</dbReference>
<accession>A0ABN7SMF0</accession>
<feature type="transmembrane region" description="Helical" evidence="8">
    <location>
        <begin position="62"/>
        <end position="78"/>
    </location>
</feature>
<evidence type="ECO:0000256" key="1">
    <source>
        <dbReference type="ARBA" id="ARBA00004141"/>
    </source>
</evidence>
<organism evidence="10 11">
    <name type="scientific">Oikopleura dioica</name>
    <name type="common">Tunicate</name>
    <dbReference type="NCBI Taxonomy" id="34765"/>
    <lineage>
        <taxon>Eukaryota</taxon>
        <taxon>Metazoa</taxon>
        <taxon>Chordata</taxon>
        <taxon>Tunicata</taxon>
        <taxon>Appendicularia</taxon>
        <taxon>Copelata</taxon>
        <taxon>Oikopleuridae</taxon>
        <taxon>Oikopleura</taxon>
    </lineage>
</organism>